<comment type="function">
    <text evidence="6">Thiol-specific peroxidase that catalyzes the reduction of hydrogen peroxide and organic hydroperoxides to water and alcohols, respectively. Plays a role in cell protection against oxidative stress by detoxifying peroxides.</text>
</comment>
<evidence type="ECO:0000256" key="2">
    <source>
        <dbReference type="ARBA" id="ARBA00022862"/>
    </source>
</evidence>
<comment type="caution">
    <text evidence="8">The sequence shown here is derived from an EMBL/GenBank/DDBJ whole genome shotgun (WGS) entry which is preliminary data.</text>
</comment>
<evidence type="ECO:0000256" key="1">
    <source>
        <dbReference type="ARBA" id="ARBA00022559"/>
    </source>
</evidence>
<dbReference type="Pfam" id="PF08534">
    <property type="entry name" value="Redoxin"/>
    <property type="match status" value="1"/>
</dbReference>
<keyword evidence="5 6" id="KW-0676">Redox-active center</keyword>
<dbReference type="GO" id="GO:0008379">
    <property type="term" value="F:thioredoxin peroxidase activity"/>
    <property type="evidence" value="ECO:0007669"/>
    <property type="project" value="UniProtKB-UniRule"/>
</dbReference>
<dbReference type="InterPro" id="IPR050455">
    <property type="entry name" value="Tpx_Peroxidase_subfamily"/>
</dbReference>
<comment type="similarity">
    <text evidence="6">Belongs to the peroxiredoxin family. Tpx subfamily.</text>
</comment>
<comment type="catalytic activity">
    <reaction evidence="6">
        <text>a hydroperoxide + [thioredoxin]-dithiol = an alcohol + [thioredoxin]-disulfide + H2O</text>
        <dbReference type="Rhea" id="RHEA:62620"/>
        <dbReference type="Rhea" id="RHEA-COMP:10698"/>
        <dbReference type="Rhea" id="RHEA-COMP:10700"/>
        <dbReference type="ChEBI" id="CHEBI:15377"/>
        <dbReference type="ChEBI" id="CHEBI:29950"/>
        <dbReference type="ChEBI" id="CHEBI:30879"/>
        <dbReference type="ChEBI" id="CHEBI:35924"/>
        <dbReference type="ChEBI" id="CHEBI:50058"/>
        <dbReference type="EC" id="1.11.1.24"/>
    </reaction>
</comment>
<proteinExistence type="inferred from homology"/>
<dbReference type="InterPro" id="IPR036249">
    <property type="entry name" value="Thioredoxin-like_sf"/>
</dbReference>
<dbReference type="SUPFAM" id="SSF52833">
    <property type="entry name" value="Thioredoxin-like"/>
    <property type="match status" value="1"/>
</dbReference>
<evidence type="ECO:0000313" key="9">
    <source>
        <dbReference type="Proteomes" id="UP000440224"/>
    </source>
</evidence>
<dbReference type="NCBIfam" id="NF001808">
    <property type="entry name" value="PRK00522.1"/>
    <property type="match status" value="1"/>
</dbReference>
<comment type="subunit">
    <text evidence="6">Homodimer.</text>
</comment>
<feature type="active site" description="Cysteine sulfenic acid (-SOH) intermediate" evidence="6">
    <location>
        <position position="59"/>
    </location>
</feature>
<dbReference type="OrthoDB" id="9781543at2"/>
<gene>
    <name evidence="6" type="primary">tpx</name>
    <name evidence="8" type="ORF">GF068_36900</name>
</gene>
<evidence type="ECO:0000256" key="4">
    <source>
        <dbReference type="ARBA" id="ARBA00023157"/>
    </source>
</evidence>
<dbReference type="InterPro" id="IPR018219">
    <property type="entry name" value="Tpx_CS"/>
</dbReference>
<keyword evidence="2 6" id="KW-0049">Antioxidant</keyword>
<evidence type="ECO:0000259" key="7">
    <source>
        <dbReference type="Pfam" id="PF08534"/>
    </source>
</evidence>
<reference evidence="8 9" key="1">
    <citation type="submission" date="2019-10" db="EMBL/GenBank/DDBJ databases">
        <title>A soil myxobacterium in the family Polyangiaceae.</title>
        <authorList>
            <person name="Li Y."/>
            <person name="Wang J."/>
        </authorList>
    </citation>
    <scope>NUCLEOTIDE SEQUENCE [LARGE SCALE GENOMIC DNA]</scope>
    <source>
        <strain evidence="8 9">DSM 14734</strain>
    </source>
</reference>
<organism evidence="8 9">
    <name type="scientific">Polyangium spumosum</name>
    <dbReference type="NCBI Taxonomy" id="889282"/>
    <lineage>
        <taxon>Bacteria</taxon>
        <taxon>Pseudomonadati</taxon>
        <taxon>Myxococcota</taxon>
        <taxon>Polyangia</taxon>
        <taxon>Polyangiales</taxon>
        <taxon>Polyangiaceae</taxon>
        <taxon>Polyangium</taxon>
    </lineage>
</organism>
<evidence type="ECO:0000313" key="8">
    <source>
        <dbReference type="EMBL" id="MRG97468.1"/>
    </source>
</evidence>
<dbReference type="EC" id="1.11.1.24" evidence="6"/>
<evidence type="ECO:0000256" key="3">
    <source>
        <dbReference type="ARBA" id="ARBA00023002"/>
    </source>
</evidence>
<feature type="domain" description="Redoxin" evidence="7">
    <location>
        <begin position="20"/>
        <end position="159"/>
    </location>
</feature>
<evidence type="ECO:0000256" key="6">
    <source>
        <dbReference type="HAMAP-Rule" id="MF_00269"/>
    </source>
</evidence>
<comment type="caution">
    <text evidence="6">Lacks conserved residue(s) required for the propagation of feature annotation.</text>
</comment>
<dbReference type="CDD" id="cd03014">
    <property type="entry name" value="PRX_Atyp2cys"/>
    <property type="match status" value="1"/>
</dbReference>
<dbReference type="PANTHER" id="PTHR43110">
    <property type="entry name" value="THIOL PEROXIDASE"/>
    <property type="match status" value="1"/>
</dbReference>
<dbReference type="InterPro" id="IPR002065">
    <property type="entry name" value="TPX"/>
</dbReference>
<keyword evidence="1 6" id="KW-0575">Peroxidase</keyword>
<sequence>MAKITLKGNPIHTSGDLPTKGNAAPDFQLLRGDLSRATLSSFSGKKILNIFPSIDTPVCAISVRKFNKVASEKGVTVLNISEDLPFAQKRFCGAEGIDKCESLSAFRSSFGKDYGVEIAEGPFAGLTARAVVVLDEGNKILHAELVAEIAQEPNYDAAIAALG</sequence>
<dbReference type="PROSITE" id="PS01265">
    <property type="entry name" value="TPX"/>
    <property type="match status" value="1"/>
</dbReference>
<accession>A0A6N7PZE9</accession>
<dbReference type="AlphaFoldDB" id="A0A6N7PZE9"/>
<dbReference type="Gene3D" id="3.40.30.10">
    <property type="entry name" value="Glutaredoxin"/>
    <property type="match status" value="1"/>
</dbReference>
<name>A0A6N7PZE9_9BACT</name>
<dbReference type="EMBL" id="WJIE01000017">
    <property type="protein sequence ID" value="MRG97468.1"/>
    <property type="molecule type" value="Genomic_DNA"/>
</dbReference>
<keyword evidence="4" id="KW-1015">Disulfide bond</keyword>
<evidence type="ECO:0000256" key="5">
    <source>
        <dbReference type="ARBA" id="ARBA00023284"/>
    </source>
</evidence>
<dbReference type="PANTHER" id="PTHR43110:SF1">
    <property type="entry name" value="THIOL PEROXIDASE"/>
    <property type="match status" value="1"/>
</dbReference>
<dbReference type="HAMAP" id="MF_00269">
    <property type="entry name" value="Tpx"/>
    <property type="match status" value="1"/>
</dbReference>
<dbReference type="InterPro" id="IPR013740">
    <property type="entry name" value="Redoxin"/>
</dbReference>
<dbReference type="RefSeq" id="WP_153824248.1">
    <property type="nucleotide sequence ID" value="NZ_WJIE01000017.1"/>
</dbReference>
<protein>
    <recommendedName>
        <fullName evidence="6">Thiol peroxidase</fullName>
        <shortName evidence="6">Tpx</shortName>
        <ecNumber evidence="6">1.11.1.24</ecNumber>
    </recommendedName>
    <alternativeName>
        <fullName evidence="6">Peroxiredoxin tpx</fullName>
        <shortName evidence="6">Prx</shortName>
    </alternativeName>
    <alternativeName>
        <fullName evidence="6">Thioredoxin peroxidase</fullName>
    </alternativeName>
    <alternativeName>
        <fullName evidence="6">Thioredoxin-dependent peroxiredoxin</fullName>
    </alternativeName>
</protein>
<dbReference type="Proteomes" id="UP000440224">
    <property type="component" value="Unassembled WGS sequence"/>
</dbReference>
<keyword evidence="9" id="KW-1185">Reference proteome</keyword>
<keyword evidence="3 6" id="KW-0560">Oxidoreductase</keyword>